<dbReference type="InterPro" id="IPR043502">
    <property type="entry name" value="DNA/RNA_pol_sf"/>
</dbReference>
<dbReference type="Gene3D" id="3.30.70.270">
    <property type="match status" value="1"/>
</dbReference>
<dbReference type="InterPro" id="IPR041577">
    <property type="entry name" value="RT_RNaseH_2"/>
</dbReference>
<dbReference type="Gene3D" id="3.10.10.10">
    <property type="entry name" value="HIV Type 1 Reverse Transcriptase, subunit A, domain 1"/>
    <property type="match status" value="1"/>
</dbReference>
<evidence type="ECO:0000256" key="1">
    <source>
        <dbReference type="SAM" id="MobiDB-lite"/>
    </source>
</evidence>
<dbReference type="EMBL" id="BSXT01001859">
    <property type="protein sequence ID" value="GMF45660.1"/>
    <property type="molecule type" value="Genomic_DNA"/>
</dbReference>
<dbReference type="PANTHER" id="PTHR33064">
    <property type="entry name" value="POL PROTEIN"/>
    <property type="match status" value="1"/>
</dbReference>
<dbReference type="AlphaFoldDB" id="A0A9W7CX19"/>
<gene>
    <name evidence="3" type="ORF">Pfra01_001645400</name>
</gene>
<comment type="caution">
    <text evidence="3">The sequence shown here is derived from an EMBL/GenBank/DDBJ whole genome shotgun (WGS) entry which is preliminary data.</text>
</comment>
<evidence type="ECO:0000259" key="2">
    <source>
        <dbReference type="Pfam" id="PF17919"/>
    </source>
</evidence>
<protein>
    <submittedName>
        <fullName evidence="3">Unnamed protein product</fullName>
    </submittedName>
</protein>
<keyword evidence="4" id="KW-1185">Reference proteome</keyword>
<dbReference type="InterPro" id="IPR051320">
    <property type="entry name" value="Viral_Replic_Matur_Polypro"/>
</dbReference>
<dbReference type="InterPro" id="IPR043128">
    <property type="entry name" value="Rev_trsase/Diguanyl_cyclase"/>
</dbReference>
<name>A0A9W7CX19_9STRA</name>
<reference evidence="3" key="1">
    <citation type="submission" date="2023-04" db="EMBL/GenBank/DDBJ databases">
        <title>Phytophthora fragariaefolia NBRC 109709.</title>
        <authorList>
            <person name="Ichikawa N."/>
            <person name="Sato H."/>
            <person name="Tonouchi N."/>
        </authorList>
    </citation>
    <scope>NUCLEOTIDE SEQUENCE</scope>
    <source>
        <strain evidence="3">NBRC 109709</strain>
    </source>
</reference>
<feature type="region of interest" description="Disordered" evidence="1">
    <location>
        <begin position="1"/>
        <end position="26"/>
    </location>
</feature>
<dbReference type="Proteomes" id="UP001165121">
    <property type="component" value="Unassembled WGS sequence"/>
</dbReference>
<accession>A0A9W7CX19</accession>
<proteinExistence type="predicted"/>
<dbReference type="PANTHER" id="PTHR33064:SF37">
    <property type="entry name" value="RIBONUCLEASE H"/>
    <property type="match status" value="1"/>
</dbReference>
<evidence type="ECO:0000313" key="4">
    <source>
        <dbReference type="Proteomes" id="UP001165121"/>
    </source>
</evidence>
<dbReference type="Pfam" id="PF17919">
    <property type="entry name" value="RT_RNaseH_2"/>
    <property type="match status" value="1"/>
</dbReference>
<feature type="domain" description="Reverse transcriptase/retrotransposon-derived protein RNase H-like" evidence="2">
    <location>
        <begin position="327"/>
        <end position="410"/>
    </location>
</feature>
<dbReference type="SUPFAM" id="SSF56672">
    <property type="entry name" value="DNA/RNA polymerases"/>
    <property type="match status" value="1"/>
</dbReference>
<organism evidence="3 4">
    <name type="scientific">Phytophthora fragariaefolia</name>
    <dbReference type="NCBI Taxonomy" id="1490495"/>
    <lineage>
        <taxon>Eukaryota</taxon>
        <taxon>Sar</taxon>
        <taxon>Stramenopiles</taxon>
        <taxon>Oomycota</taxon>
        <taxon>Peronosporomycetes</taxon>
        <taxon>Peronosporales</taxon>
        <taxon>Peronosporaceae</taxon>
        <taxon>Phytophthora</taxon>
    </lineage>
</organism>
<sequence>MIHTAVGPVEPMGRREEDETSGDPIELEADEMSVRVGPLSPGEDPDIFAAVEKMISCAVANGFPEEHVETLRTIVHAYDVWRLELSSDPPASVPPMTVRLREGARPIKCKTRKYLPHVRKFLQGFNSRLVELGLVYENPKSRWSSPVLPVKKSADFMDMRQTTDYRAVNAQTEVMAAVMPILSVVMKNACGMKHFGLFDLLKGFWQLPLDELCQEFMSYMTDEKKFTPCRVLQECSDAAIHFQKTMELCFTSLLYKHLLIWIDGLLLYAPDIEVYLQKLSELFSLVNRVRHDPERIDTLRSLPYPTTAGELQQFVCAANWMREMELTAKEREAFDQVKEALAASSSLDFPDDQATTCLFTDASDVGWAAIVTQVRDFDPKLPVTQQQHRLIQCLSGTFTGSQLNWTVIGKKRYP</sequence>
<evidence type="ECO:0000313" key="3">
    <source>
        <dbReference type="EMBL" id="GMF45660.1"/>
    </source>
</evidence>